<feature type="DNA-binding region" description="OmpR/PhoB-type" evidence="8">
    <location>
        <begin position="140"/>
        <end position="235"/>
    </location>
</feature>
<comment type="caution">
    <text evidence="11">The sequence shown here is derived from an EMBL/GenBank/DDBJ whole genome shotgun (WGS) entry which is preliminary data.</text>
</comment>
<dbReference type="PANTHER" id="PTHR48111:SF22">
    <property type="entry name" value="REGULATOR OF RPOS"/>
    <property type="match status" value="1"/>
</dbReference>
<organism evidence="11 12">
    <name type="scientific">Streptomyces vastus</name>
    <dbReference type="NCBI Taxonomy" id="285451"/>
    <lineage>
        <taxon>Bacteria</taxon>
        <taxon>Bacillati</taxon>
        <taxon>Actinomycetota</taxon>
        <taxon>Actinomycetes</taxon>
        <taxon>Kitasatosporales</taxon>
        <taxon>Streptomycetaceae</taxon>
        <taxon>Streptomyces</taxon>
    </lineage>
</organism>
<dbReference type="SUPFAM" id="SSF52172">
    <property type="entry name" value="CheY-like"/>
    <property type="match status" value="1"/>
</dbReference>
<evidence type="ECO:0000256" key="3">
    <source>
        <dbReference type="ARBA" id="ARBA00023012"/>
    </source>
</evidence>
<comment type="subcellular location">
    <subcellularLocation>
        <location evidence="1">Cytoplasm</location>
    </subcellularLocation>
</comment>
<gene>
    <name evidence="11" type="ORF">GCM10010307_60670</name>
</gene>
<evidence type="ECO:0000259" key="10">
    <source>
        <dbReference type="PROSITE" id="PS51755"/>
    </source>
</evidence>
<dbReference type="Pfam" id="PF00072">
    <property type="entry name" value="Response_reg"/>
    <property type="match status" value="1"/>
</dbReference>
<dbReference type="InterPro" id="IPR039420">
    <property type="entry name" value="WalR-like"/>
</dbReference>
<evidence type="ECO:0000256" key="5">
    <source>
        <dbReference type="ARBA" id="ARBA00023125"/>
    </source>
</evidence>
<dbReference type="RefSeq" id="WP_344394201.1">
    <property type="nucleotide sequence ID" value="NZ_BAAASJ010000097.1"/>
</dbReference>
<evidence type="ECO:0000313" key="12">
    <source>
        <dbReference type="Proteomes" id="UP001500151"/>
    </source>
</evidence>
<evidence type="ECO:0000259" key="9">
    <source>
        <dbReference type="PROSITE" id="PS50110"/>
    </source>
</evidence>
<dbReference type="Pfam" id="PF00486">
    <property type="entry name" value="Trans_reg_C"/>
    <property type="match status" value="1"/>
</dbReference>
<evidence type="ECO:0000256" key="6">
    <source>
        <dbReference type="ARBA" id="ARBA00023163"/>
    </source>
</evidence>
<evidence type="ECO:0000256" key="2">
    <source>
        <dbReference type="ARBA" id="ARBA00022553"/>
    </source>
</evidence>
<dbReference type="PANTHER" id="PTHR48111">
    <property type="entry name" value="REGULATOR OF RPOS"/>
    <property type="match status" value="1"/>
</dbReference>
<protein>
    <submittedName>
        <fullName evidence="11">Response regulator transcription factor</fullName>
    </submittedName>
</protein>
<keyword evidence="5 8" id="KW-0238">DNA-binding</keyword>
<keyword evidence="6" id="KW-0804">Transcription</keyword>
<dbReference type="SMART" id="SM00862">
    <property type="entry name" value="Trans_reg_C"/>
    <property type="match status" value="1"/>
</dbReference>
<dbReference type="Proteomes" id="UP001500151">
    <property type="component" value="Unassembled WGS sequence"/>
</dbReference>
<reference evidence="11 12" key="1">
    <citation type="journal article" date="2019" name="Int. J. Syst. Evol. Microbiol.">
        <title>The Global Catalogue of Microorganisms (GCM) 10K type strain sequencing project: providing services to taxonomists for standard genome sequencing and annotation.</title>
        <authorList>
            <consortium name="The Broad Institute Genomics Platform"/>
            <consortium name="The Broad Institute Genome Sequencing Center for Infectious Disease"/>
            <person name="Wu L."/>
            <person name="Ma J."/>
        </authorList>
    </citation>
    <scope>NUCLEOTIDE SEQUENCE [LARGE SCALE GENOMIC DNA]</scope>
    <source>
        <strain evidence="11 12">JCM 4524</strain>
    </source>
</reference>
<evidence type="ECO:0000256" key="1">
    <source>
        <dbReference type="ARBA" id="ARBA00004496"/>
    </source>
</evidence>
<dbReference type="PROSITE" id="PS50110">
    <property type="entry name" value="RESPONSE_REGULATORY"/>
    <property type="match status" value="1"/>
</dbReference>
<keyword evidence="12" id="KW-1185">Reference proteome</keyword>
<feature type="modified residue" description="4-aspartylphosphate" evidence="7">
    <location>
        <position position="67"/>
    </location>
</feature>
<evidence type="ECO:0000256" key="8">
    <source>
        <dbReference type="PROSITE-ProRule" id="PRU01091"/>
    </source>
</evidence>
<dbReference type="Gene3D" id="3.40.50.2300">
    <property type="match status" value="1"/>
</dbReference>
<dbReference type="CDD" id="cd00383">
    <property type="entry name" value="trans_reg_C"/>
    <property type="match status" value="1"/>
</dbReference>
<name>A0ABN3RFL4_9ACTN</name>
<evidence type="ECO:0000313" key="11">
    <source>
        <dbReference type="EMBL" id="GAA2651070.1"/>
    </source>
</evidence>
<keyword evidence="2 7" id="KW-0597">Phosphoprotein</keyword>
<evidence type="ECO:0000256" key="4">
    <source>
        <dbReference type="ARBA" id="ARBA00023015"/>
    </source>
</evidence>
<sequence length="238" mass="26440">MYGSISEKPSPARGDGQHVLVVVDDPGTAELLTTTLELAGYRVGTAGTGAEAALLVAEFRFDLVVLDATLPDLGGLMRGRRVAALDRPPMLFLTACESLDCLVHELGPGEQDYVTKPFRIAEVLARARVLLRGRNPVRPGGAPCYRDLVLDDATCQARRGDRVFDLTPAEYRLLRHLLVNPERVLSKEQISRHVWGEFRARNAIEQLVSRLRRKVDQEEPALIHTRRGFGYWLGCSSR</sequence>
<dbReference type="SMART" id="SM00448">
    <property type="entry name" value="REC"/>
    <property type="match status" value="1"/>
</dbReference>
<dbReference type="Gene3D" id="1.10.10.10">
    <property type="entry name" value="Winged helix-like DNA-binding domain superfamily/Winged helix DNA-binding domain"/>
    <property type="match status" value="1"/>
</dbReference>
<dbReference type="Gene3D" id="6.10.250.690">
    <property type="match status" value="1"/>
</dbReference>
<dbReference type="InterPro" id="IPR036388">
    <property type="entry name" value="WH-like_DNA-bd_sf"/>
</dbReference>
<dbReference type="InterPro" id="IPR001789">
    <property type="entry name" value="Sig_transdc_resp-reg_receiver"/>
</dbReference>
<dbReference type="EMBL" id="BAAASJ010000097">
    <property type="protein sequence ID" value="GAA2651070.1"/>
    <property type="molecule type" value="Genomic_DNA"/>
</dbReference>
<dbReference type="PROSITE" id="PS51755">
    <property type="entry name" value="OMPR_PHOB"/>
    <property type="match status" value="1"/>
</dbReference>
<keyword evidence="3" id="KW-0902">Two-component regulatory system</keyword>
<feature type="domain" description="OmpR/PhoB-type" evidence="10">
    <location>
        <begin position="140"/>
        <end position="235"/>
    </location>
</feature>
<keyword evidence="4" id="KW-0805">Transcription regulation</keyword>
<dbReference type="InterPro" id="IPR011006">
    <property type="entry name" value="CheY-like_superfamily"/>
</dbReference>
<dbReference type="InterPro" id="IPR001867">
    <property type="entry name" value="OmpR/PhoB-type_DNA-bd"/>
</dbReference>
<feature type="domain" description="Response regulatory" evidence="9">
    <location>
        <begin position="18"/>
        <end position="131"/>
    </location>
</feature>
<proteinExistence type="predicted"/>
<accession>A0ABN3RFL4</accession>
<evidence type="ECO:0000256" key="7">
    <source>
        <dbReference type="PROSITE-ProRule" id="PRU00169"/>
    </source>
</evidence>